<name>A0ABQ1E7Z7_9CLOT</name>
<gene>
    <name evidence="5" type="ORF">CSC2_14050</name>
</gene>
<dbReference type="EMBL" id="BMBA01000001">
    <property type="protein sequence ID" value="GFZ30879.1"/>
    <property type="molecule type" value="Genomic_DNA"/>
</dbReference>
<evidence type="ECO:0000259" key="4">
    <source>
        <dbReference type="PROSITE" id="PS52004"/>
    </source>
</evidence>
<evidence type="ECO:0000256" key="3">
    <source>
        <dbReference type="RuleBase" id="RU003694"/>
    </source>
</evidence>
<dbReference type="InterPro" id="IPR000794">
    <property type="entry name" value="Beta-ketoacyl_synthase"/>
</dbReference>
<dbReference type="PANTHER" id="PTHR11712:SF336">
    <property type="entry name" value="3-OXOACYL-[ACYL-CARRIER-PROTEIN] SYNTHASE, MITOCHONDRIAL"/>
    <property type="match status" value="1"/>
</dbReference>
<dbReference type="SMART" id="SM00825">
    <property type="entry name" value="PKS_KS"/>
    <property type="match status" value="1"/>
</dbReference>
<keyword evidence="6" id="KW-1185">Reference proteome</keyword>
<comment type="similarity">
    <text evidence="1 3">Belongs to the thiolase-like superfamily. Beta-ketoacyl-ACP synthases family.</text>
</comment>
<keyword evidence="2 3" id="KW-0808">Transferase</keyword>
<dbReference type="Proteomes" id="UP000663802">
    <property type="component" value="Unassembled WGS sequence"/>
</dbReference>
<evidence type="ECO:0000313" key="5">
    <source>
        <dbReference type="EMBL" id="GFZ30879.1"/>
    </source>
</evidence>
<comment type="caution">
    <text evidence="5">The sequence shown here is derived from an EMBL/GenBank/DDBJ whole genome shotgun (WGS) entry which is preliminary data.</text>
</comment>
<evidence type="ECO:0000256" key="1">
    <source>
        <dbReference type="ARBA" id="ARBA00008467"/>
    </source>
</evidence>
<sequence>MKIVVTGLGVLNCIGKNKDDFWKNLCNGESGLATVFPNAIDESNIMKIGGFIHDEDSRLIDPGCNRTTALAMVAFDEAIKDAGIVIDESNKERVGISVGTSIGGYQEVEKYQRSVKNEFEYDTKNSVQIYPAYTAHKIADKYGIEGPLVTNGAACAASSNSFGSALALMKSGECDVIITGGCDPASYMSQYGFFALKALAKELCRPFNKDRKGVLIGEAAAFLVLETYEHAKARNAKIYCEVAGYGCSNDSYHATAPDPKAGGAIRSIERALDYAGIKACDIEYINMHGTGTKLNDVMELLALDMVWGEHAKSVYFSSIKGSVGHTLGCAGALEALASVLSLYNGVIPPTALLEEQIAEGYSVVKDKMIHKKMNFVMSNSFAFGGNSSCVIFKAVKK</sequence>
<dbReference type="RefSeq" id="WP_206868952.1">
    <property type="nucleotide sequence ID" value="NZ_BMBA01000001.1"/>
</dbReference>
<dbReference type="Gene3D" id="3.40.47.10">
    <property type="match status" value="1"/>
</dbReference>
<dbReference type="Pfam" id="PF00109">
    <property type="entry name" value="ketoacyl-synt"/>
    <property type="match status" value="1"/>
</dbReference>
<dbReference type="InterPro" id="IPR016039">
    <property type="entry name" value="Thiolase-like"/>
</dbReference>
<evidence type="ECO:0000313" key="6">
    <source>
        <dbReference type="Proteomes" id="UP000663802"/>
    </source>
</evidence>
<proteinExistence type="inferred from homology"/>
<dbReference type="Pfam" id="PF02801">
    <property type="entry name" value="Ketoacyl-synt_C"/>
    <property type="match status" value="1"/>
</dbReference>
<accession>A0ABQ1E7Z7</accession>
<protein>
    <submittedName>
        <fullName evidence="5">3-oxoacyl-[acyl-carrier-protein] synthase 2</fullName>
    </submittedName>
</protein>
<dbReference type="PROSITE" id="PS52004">
    <property type="entry name" value="KS3_2"/>
    <property type="match status" value="1"/>
</dbReference>
<feature type="domain" description="Ketosynthase family 3 (KS3)" evidence="4">
    <location>
        <begin position="1"/>
        <end position="394"/>
    </location>
</feature>
<dbReference type="SUPFAM" id="SSF53901">
    <property type="entry name" value="Thiolase-like"/>
    <property type="match status" value="2"/>
</dbReference>
<dbReference type="InterPro" id="IPR014031">
    <property type="entry name" value="Ketoacyl_synth_C"/>
</dbReference>
<reference evidence="5 6" key="1">
    <citation type="journal article" date="2021" name="Int. J. Syst. Evol. Microbiol.">
        <title>Clostridium zeae sp. nov., isolated from corn silage.</title>
        <authorList>
            <person name="Kobayashi H."/>
            <person name="Tanizawa Y."/>
            <person name="Yagura M."/>
            <person name="Sakamoto M."/>
            <person name="Ohkuma M."/>
            <person name="Tohno M."/>
        </authorList>
    </citation>
    <scope>NUCLEOTIDE SEQUENCE [LARGE SCALE GENOMIC DNA]</scope>
    <source>
        <strain evidence="5 6">CSC2</strain>
    </source>
</reference>
<dbReference type="PANTHER" id="PTHR11712">
    <property type="entry name" value="POLYKETIDE SYNTHASE-RELATED"/>
    <property type="match status" value="1"/>
</dbReference>
<dbReference type="CDD" id="cd00834">
    <property type="entry name" value="KAS_I_II"/>
    <property type="match status" value="1"/>
</dbReference>
<dbReference type="InterPro" id="IPR014030">
    <property type="entry name" value="Ketoacyl_synth_N"/>
</dbReference>
<evidence type="ECO:0000256" key="2">
    <source>
        <dbReference type="ARBA" id="ARBA00022679"/>
    </source>
</evidence>
<dbReference type="InterPro" id="IPR020841">
    <property type="entry name" value="PKS_Beta-ketoAc_synthase_dom"/>
</dbReference>
<organism evidence="5 6">
    <name type="scientific">Clostridium zeae</name>
    <dbReference type="NCBI Taxonomy" id="2759022"/>
    <lineage>
        <taxon>Bacteria</taxon>
        <taxon>Bacillati</taxon>
        <taxon>Bacillota</taxon>
        <taxon>Clostridia</taxon>
        <taxon>Eubacteriales</taxon>
        <taxon>Clostridiaceae</taxon>
        <taxon>Clostridium</taxon>
    </lineage>
</organism>